<protein>
    <submittedName>
        <fullName evidence="13">Cytochrome bb' ubiquinol oxidase subunit II</fullName>
        <ecNumber evidence="13">1.10.3.-</ecNumber>
    </submittedName>
</protein>
<dbReference type="InterPro" id="IPR003317">
    <property type="entry name" value="Cyt-d_oxidase_su2"/>
</dbReference>
<dbReference type="PIRSF" id="PIRSF000267">
    <property type="entry name" value="Cyt_oxidse_sub2"/>
    <property type="match status" value="1"/>
</dbReference>
<dbReference type="Pfam" id="PF02322">
    <property type="entry name" value="Cyt_bd_oxida_II"/>
    <property type="match status" value="1"/>
</dbReference>
<keyword evidence="11 12" id="KW-0472">Membrane</keyword>
<dbReference type="GO" id="GO:0046872">
    <property type="term" value="F:metal ion binding"/>
    <property type="evidence" value="ECO:0007669"/>
    <property type="project" value="UniProtKB-KW"/>
</dbReference>
<evidence type="ECO:0000256" key="12">
    <source>
        <dbReference type="SAM" id="Phobius"/>
    </source>
</evidence>
<evidence type="ECO:0000256" key="3">
    <source>
        <dbReference type="ARBA" id="ARBA00022448"/>
    </source>
</evidence>
<dbReference type="AlphaFoldDB" id="A0A6F8ZEU3"/>
<keyword evidence="10" id="KW-0408">Iron</keyword>
<dbReference type="GO" id="GO:0009055">
    <property type="term" value="F:electron transfer activity"/>
    <property type="evidence" value="ECO:0007669"/>
    <property type="project" value="TreeGrafter"/>
</dbReference>
<dbReference type="GO" id="GO:0016682">
    <property type="term" value="F:oxidoreductase activity, acting on diphenols and related substances as donors, oxygen as acceptor"/>
    <property type="evidence" value="ECO:0007669"/>
    <property type="project" value="TreeGrafter"/>
</dbReference>
<feature type="transmembrane region" description="Helical" evidence="12">
    <location>
        <begin position="153"/>
        <end position="174"/>
    </location>
</feature>
<evidence type="ECO:0000256" key="4">
    <source>
        <dbReference type="ARBA" id="ARBA00022475"/>
    </source>
</evidence>
<feature type="transmembrane region" description="Helical" evidence="12">
    <location>
        <begin position="219"/>
        <end position="242"/>
    </location>
</feature>
<proteinExistence type="inferred from homology"/>
<feature type="transmembrane region" description="Helical" evidence="12">
    <location>
        <begin position="195"/>
        <end position="213"/>
    </location>
</feature>
<keyword evidence="3" id="KW-0813">Transport</keyword>
<keyword evidence="14" id="KW-1185">Reference proteome</keyword>
<feature type="transmembrane region" description="Helical" evidence="12">
    <location>
        <begin position="300"/>
        <end position="322"/>
    </location>
</feature>
<accession>A0A6F8ZEU3</accession>
<keyword evidence="13" id="KW-0560">Oxidoreductase</keyword>
<evidence type="ECO:0000256" key="9">
    <source>
        <dbReference type="ARBA" id="ARBA00022989"/>
    </source>
</evidence>
<name>A0A6F8ZEU3_9FIRM</name>
<dbReference type="GO" id="GO:0070069">
    <property type="term" value="C:cytochrome complex"/>
    <property type="evidence" value="ECO:0007669"/>
    <property type="project" value="TreeGrafter"/>
</dbReference>
<feature type="transmembrane region" description="Helical" evidence="12">
    <location>
        <begin position="74"/>
        <end position="94"/>
    </location>
</feature>
<keyword evidence="7" id="KW-0479">Metal-binding</keyword>
<evidence type="ECO:0000313" key="14">
    <source>
        <dbReference type="Proteomes" id="UP000503399"/>
    </source>
</evidence>
<dbReference type="PANTHER" id="PTHR43141">
    <property type="entry name" value="CYTOCHROME BD2 SUBUNIT II"/>
    <property type="match status" value="1"/>
</dbReference>
<dbReference type="PANTHER" id="PTHR43141:SF5">
    <property type="entry name" value="CYTOCHROME BD-I UBIQUINOL OXIDASE SUBUNIT 2"/>
    <property type="match status" value="1"/>
</dbReference>
<comment type="subcellular location">
    <subcellularLocation>
        <location evidence="1">Cell membrane</location>
        <topology evidence="1">Multi-pass membrane protein</topology>
    </subcellularLocation>
</comment>
<gene>
    <name evidence="13" type="primary">cydB</name>
    <name evidence="13" type="ORF">R50_0945</name>
</gene>
<dbReference type="Proteomes" id="UP000503399">
    <property type="component" value="Chromosome"/>
</dbReference>
<dbReference type="KEGG" id="hfv:R50_0945"/>
<reference evidence="13 14" key="1">
    <citation type="submission" date="2020-02" db="EMBL/GenBank/DDBJ databases">
        <authorList>
            <person name="Hogendoorn C."/>
        </authorList>
    </citation>
    <scope>NUCLEOTIDE SEQUENCE [LARGE SCALE GENOMIC DNA]</scope>
    <source>
        <strain evidence="13">R501</strain>
    </source>
</reference>
<feature type="transmembrane region" description="Helical" evidence="12">
    <location>
        <begin position="6"/>
        <end position="32"/>
    </location>
</feature>
<evidence type="ECO:0000256" key="5">
    <source>
        <dbReference type="ARBA" id="ARBA00022617"/>
    </source>
</evidence>
<feature type="transmembrane region" description="Helical" evidence="12">
    <location>
        <begin position="114"/>
        <end position="133"/>
    </location>
</feature>
<dbReference type="EMBL" id="LR778114">
    <property type="protein sequence ID" value="CAB1128451.1"/>
    <property type="molecule type" value="Genomic_DNA"/>
</dbReference>
<dbReference type="EC" id="1.10.3.-" evidence="13"/>
<keyword evidence="6 12" id="KW-0812">Transmembrane</keyword>
<evidence type="ECO:0000313" key="13">
    <source>
        <dbReference type="EMBL" id="CAB1128451.1"/>
    </source>
</evidence>
<evidence type="ECO:0000256" key="11">
    <source>
        <dbReference type="ARBA" id="ARBA00023136"/>
    </source>
</evidence>
<evidence type="ECO:0000256" key="7">
    <source>
        <dbReference type="ARBA" id="ARBA00022723"/>
    </source>
</evidence>
<keyword evidence="8" id="KW-0249">Electron transport</keyword>
<comment type="similarity">
    <text evidence="2">Belongs to the cytochrome ubiquinol oxidase subunit 2 family.</text>
</comment>
<feature type="transmembrane region" description="Helical" evidence="12">
    <location>
        <begin position="44"/>
        <end position="68"/>
    </location>
</feature>
<keyword evidence="5" id="KW-0349">Heme</keyword>
<evidence type="ECO:0000256" key="8">
    <source>
        <dbReference type="ARBA" id="ARBA00022982"/>
    </source>
</evidence>
<keyword evidence="4" id="KW-1003">Cell membrane</keyword>
<evidence type="ECO:0000256" key="2">
    <source>
        <dbReference type="ARBA" id="ARBA00007543"/>
    </source>
</evidence>
<organism evidence="13 14">
    <name type="scientific">Candidatus Hydrogenisulfobacillus filiaventi</name>
    <dbReference type="NCBI Taxonomy" id="2707344"/>
    <lineage>
        <taxon>Bacteria</taxon>
        <taxon>Bacillati</taxon>
        <taxon>Bacillota</taxon>
        <taxon>Clostridia</taxon>
        <taxon>Eubacteriales</taxon>
        <taxon>Clostridiales Family XVII. Incertae Sedis</taxon>
        <taxon>Candidatus Hydrogenisulfobacillus</taxon>
    </lineage>
</organism>
<evidence type="ECO:0000256" key="6">
    <source>
        <dbReference type="ARBA" id="ARBA00022692"/>
    </source>
</evidence>
<keyword evidence="9 12" id="KW-1133">Transmembrane helix</keyword>
<evidence type="ECO:0000256" key="10">
    <source>
        <dbReference type="ARBA" id="ARBA00023004"/>
    </source>
</evidence>
<dbReference type="NCBIfam" id="TIGR00203">
    <property type="entry name" value="cydB"/>
    <property type="match status" value="1"/>
</dbReference>
<dbReference type="GO" id="GO:0005886">
    <property type="term" value="C:plasma membrane"/>
    <property type="evidence" value="ECO:0007669"/>
    <property type="project" value="UniProtKB-SubCell"/>
</dbReference>
<feature type="transmembrane region" description="Helical" evidence="12">
    <location>
        <begin position="254"/>
        <end position="276"/>
    </location>
</feature>
<sequence length="339" mass="37148">MTLQALWFILVAVLFMGFFFLEGFDYGVGTLLPFLGKTDNDRRVMLNTIGPVWNVNEVWLITAGGALFAAFPEWYATMFSGFYLALVLMLLGLIARGVGLEYRSKESTAGWRKWWDSLVFGGSALLALLWGVAISDLAHGLAINAQFNYVGGFFGLLSLYSVFGGLTSLVVFALSGALYLRIRTEGAVRDAADKAIPKLGATATVLLGLYLIWTSQQLGGAVMAHWGVLGVTVAALAWLAMLSERFFFNAKKPGWTFAMQGISIALVTAAMFIGLFPDVMISTINLKYSLTINNAASNPYTLGVMTIVALVMVPIVLAYQIWVHWMFRKPVSGQMHLEY</sequence>
<evidence type="ECO:0000256" key="1">
    <source>
        <dbReference type="ARBA" id="ARBA00004651"/>
    </source>
</evidence>
<dbReference type="GO" id="GO:0019646">
    <property type="term" value="P:aerobic electron transport chain"/>
    <property type="evidence" value="ECO:0007669"/>
    <property type="project" value="TreeGrafter"/>
</dbReference>